<evidence type="ECO:0000313" key="1">
    <source>
        <dbReference type="EMBL" id="PWK81665.1"/>
    </source>
</evidence>
<protein>
    <submittedName>
        <fullName evidence="1">Uncharacterized protein</fullName>
    </submittedName>
</protein>
<gene>
    <name evidence="1" type="ORF">C8D88_11676</name>
</gene>
<sequence>MSDDFLRYSEALDEIWRLRRLLAHEACIIEAHLGLKTFPRSRREIAEQQINRMRRAARGDAKAVHYDIDHRKLNYAMDVAGAPQTLTAAQFLTGAQVDNVVRLRAGGDSSGS</sequence>
<name>A0A316HLT1_9PSEU</name>
<organism evidence="1 2">
    <name type="scientific">Lentzea atacamensis</name>
    <dbReference type="NCBI Taxonomy" id="531938"/>
    <lineage>
        <taxon>Bacteria</taxon>
        <taxon>Bacillati</taxon>
        <taxon>Actinomycetota</taxon>
        <taxon>Actinomycetes</taxon>
        <taxon>Pseudonocardiales</taxon>
        <taxon>Pseudonocardiaceae</taxon>
        <taxon>Lentzea</taxon>
    </lineage>
</organism>
<comment type="caution">
    <text evidence="1">The sequence shown here is derived from an EMBL/GenBank/DDBJ whole genome shotgun (WGS) entry which is preliminary data.</text>
</comment>
<evidence type="ECO:0000313" key="2">
    <source>
        <dbReference type="Proteomes" id="UP000246005"/>
    </source>
</evidence>
<dbReference type="Proteomes" id="UP000246005">
    <property type="component" value="Unassembled WGS sequence"/>
</dbReference>
<dbReference type="EMBL" id="QGHB01000016">
    <property type="protein sequence ID" value="PWK81665.1"/>
    <property type="molecule type" value="Genomic_DNA"/>
</dbReference>
<reference evidence="1 2" key="1">
    <citation type="submission" date="2018-05" db="EMBL/GenBank/DDBJ databases">
        <title>Genomic Encyclopedia of Type Strains, Phase IV (KMG-IV): sequencing the most valuable type-strain genomes for metagenomic binning, comparative biology and taxonomic classification.</title>
        <authorList>
            <person name="Goeker M."/>
        </authorList>
    </citation>
    <scope>NUCLEOTIDE SEQUENCE [LARGE SCALE GENOMIC DNA]</scope>
    <source>
        <strain evidence="1 2">DSM 45480</strain>
    </source>
</reference>
<dbReference type="RefSeq" id="WP_109641145.1">
    <property type="nucleotide sequence ID" value="NZ_QGHB01000016.1"/>
</dbReference>
<dbReference type="AlphaFoldDB" id="A0A316HLT1"/>
<accession>A0A316HLT1</accession>
<proteinExistence type="predicted"/>